<sequence>MWRIALTYILRAWAVAVVSCARSFPTKNLIIKNLIIDTDLYSDTDDAGALLLAATSPRANILAINVNVASWYSAVAASAILAHYGHSFADVPVGV</sequence>
<reference evidence="2 3" key="1">
    <citation type="submission" date="2018-12" db="EMBL/GenBank/DDBJ databases">
        <title>Draft genome sequence of Xylaria grammica IHI A82.</title>
        <authorList>
            <person name="Buettner E."/>
            <person name="Kellner H."/>
        </authorList>
    </citation>
    <scope>NUCLEOTIDE SEQUENCE [LARGE SCALE GENOMIC DNA]</scope>
    <source>
        <strain evidence="2 3">IHI A82</strain>
    </source>
</reference>
<evidence type="ECO:0000256" key="1">
    <source>
        <dbReference type="SAM" id="SignalP"/>
    </source>
</evidence>
<dbReference type="STRING" id="363999.A0A439CTE6"/>
<dbReference type="SUPFAM" id="SSF53590">
    <property type="entry name" value="Nucleoside hydrolase"/>
    <property type="match status" value="1"/>
</dbReference>
<protein>
    <recommendedName>
        <fullName evidence="4">Inosine/uridine-preferring nucleoside hydrolase domain-containing protein</fullName>
    </recommendedName>
</protein>
<evidence type="ECO:0000313" key="3">
    <source>
        <dbReference type="Proteomes" id="UP000286045"/>
    </source>
</evidence>
<comment type="caution">
    <text evidence="2">The sequence shown here is derived from an EMBL/GenBank/DDBJ whole genome shotgun (WGS) entry which is preliminary data.</text>
</comment>
<accession>A0A439CTE6</accession>
<gene>
    <name evidence="2" type="ORF">EKO27_g9668</name>
</gene>
<dbReference type="PANTHER" id="PTHR43264:SF1">
    <property type="entry name" value="INOSINE_URIDINE-PREFERRING NUCLEOSIDE HYDROLASE DOMAIN-CONTAINING PROTEIN"/>
    <property type="match status" value="1"/>
</dbReference>
<dbReference type="EMBL" id="RYZI01000440">
    <property type="protein sequence ID" value="RWA05437.1"/>
    <property type="molecule type" value="Genomic_DNA"/>
</dbReference>
<dbReference type="GO" id="GO:0016799">
    <property type="term" value="F:hydrolase activity, hydrolyzing N-glycosyl compounds"/>
    <property type="evidence" value="ECO:0007669"/>
    <property type="project" value="InterPro"/>
</dbReference>
<feature type="signal peptide" evidence="1">
    <location>
        <begin position="1"/>
        <end position="20"/>
    </location>
</feature>
<dbReference type="Proteomes" id="UP000286045">
    <property type="component" value="Unassembled WGS sequence"/>
</dbReference>
<dbReference type="Gene3D" id="3.90.245.10">
    <property type="entry name" value="Ribonucleoside hydrolase-like"/>
    <property type="match status" value="1"/>
</dbReference>
<organism evidence="2 3">
    <name type="scientific">Xylaria grammica</name>
    <dbReference type="NCBI Taxonomy" id="363999"/>
    <lineage>
        <taxon>Eukaryota</taxon>
        <taxon>Fungi</taxon>
        <taxon>Dikarya</taxon>
        <taxon>Ascomycota</taxon>
        <taxon>Pezizomycotina</taxon>
        <taxon>Sordariomycetes</taxon>
        <taxon>Xylariomycetidae</taxon>
        <taxon>Xylariales</taxon>
        <taxon>Xylariaceae</taxon>
        <taxon>Xylaria</taxon>
    </lineage>
</organism>
<evidence type="ECO:0008006" key="4">
    <source>
        <dbReference type="Google" id="ProtNLM"/>
    </source>
</evidence>
<feature type="non-terminal residue" evidence="2">
    <location>
        <position position="95"/>
    </location>
</feature>
<dbReference type="PANTHER" id="PTHR43264">
    <property type="match status" value="1"/>
</dbReference>
<dbReference type="AlphaFoldDB" id="A0A439CTE6"/>
<keyword evidence="1" id="KW-0732">Signal</keyword>
<name>A0A439CTE6_9PEZI</name>
<dbReference type="InterPro" id="IPR036452">
    <property type="entry name" value="Ribo_hydro-like"/>
</dbReference>
<keyword evidence="3" id="KW-1185">Reference proteome</keyword>
<feature type="chain" id="PRO_5019372295" description="Inosine/uridine-preferring nucleoside hydrolase domain-containing protein" evidence="1">
    <location>
        <begin position="21"/>
        <end position="95"/>
    </location>
</feature>
<proteinExistence type="predicted"/>
<evidence type="ECO:0000313" key="2">
    <source>
        <dbReference type="EMBL" id="RWA05437.1"/>
    </source>
</evidence>